<dbReference type="SMART" id="SM00312">
    <property type="entry name" value="PX"/>
    <property type="match status" value="1"/>
</dbReference>
<sequence>MAVEAGSSNTNNNQPNQNVTISIIVLEMWTKFDIVSARTVDTKDGQKYVVYSIKIYQEGRSCDSQAIFVERRYTDFLELYNNLRQGYPMLTARISFPRKVLIGNFSSELIQSRVVSLENFLKVIAENVTLLDSVGFKSFLLGQDEVMAKRLLEAKKYSQAKPLLERNFKILNKIHTERHPTVIVALCRLAACCTADPTSLEDAAKYAELALRRFDGISDVDLLYYYVPLLQMCNHLWHVSGRNPETLELRLTNLRQRGHKVDGCPTLLESMLTVE</sequence>
<dbReference type="InterPro" id="IPR001683">
    <property type="entry name" value="PX_dom"/>
</dbReference>
<feature type="domain" description="PX" evidence="7">
    <location>
        <begin position="29"/>
        <end position="147"/>
    </location>
</feature>
<keyword evidence="6" id="KW-0472">Membrane</keyword>
<evidence type="ECO:0000256" key="3">
    <source>
        <dbReference type="ARBA" id="ARBA00022753"/>
    </source>
</evidence>
<evidence type="ECO:0000313" key="9">
    <source>
        <dbReference type="Proteomes" id="UP001359485"/>
    </source>
</evidence>
<comment type="subcellular location">
    <subcellularLocation>
        <location evidence="1">Early endosome membrane</location>
        <topology evidence="1">Peripheral membrane protein</topology>
        <orientation evidence="1">Cytoplasmic side</orientation>
    </subcellularLocation>
</comment>
<dbReference type="PANTHER" id="PTHR20939">
    <property type="entry name" value="SORTING NEXIN 20, 21"/>
    <property type="match status" value="1"/>
</dbReference>
<evidence type="ECO:0000256" key="4">
    <source>
        <dbReference type="ARBA" id="ARBA00022927"/>
    </source>
</evidence>
<protein>
    <recommendedName>
        <fullName evidence="7">PX domain-containing protein</fullName>
    </recommendedName>
</protein>
<keyword evidence="2" id="KW-0813">Transport</keyword>
<dbReference type="PROSITE" id="PS50195">
    <property type="entry name" value="PX"/>
    <property type="match status" value="1"/>
</dbReference>
<evidence type="ECO:0000256" key="5">
    <source>
        <dbReference type="ARBA" id="ARBA00023121"/>
    </source>
</evidence>
<keyword evidence="4" id="KW-0653">Protein transport</keyword>
<keyword evidence="9" id="KW-1185">Reference proteome</keyword>
<evidence type="ECO:0000259" key="7">
    <source>
        <dbReference type="PROSITE" id="PS50195"/>
    </source>
</evidence>
<gene>
    <name evidence="8" type="ORF">RUM44_007432</name>
</gene>
<evidence type="ECO:0000256" key="1">
    <source>
        <dbReference type="ARBA" id="ARBA00004469"/>
    </source>
</evidence>
<dbReference type="Pfam" id="PF00787">
    <property type="entry name" value="PX"/>
    <property type="match status" value="1"/>
</dbReference>
<accession>A0ABR1B0M9</accession>
<dbReference type="InterPro" id="IPR036871">
    <property type="entry name" value="PX_dom_sf"/>
</dbReference>
<comment type="caution">
    <text evidence="8">The sequence shown here is derived from an EMBL/GenBank/DDBJ whole genome shotgun (WGS) entry which is preliminary data.</text>
</comment>
<dbReference type="EMBL" id="JAWJWF010000005">
    <property type="protein sequence ID" value="KAK6632390.1"/>
    <property type="molecule type" value="Genomic_DNA"/>
</dbReference>
<name>A0ABR1B0M9_POLSC</name>
<dbReference type="Gene3D" id="3.30.1520.10">
    <property type="entry name" value="Phox-like domain"/>
    <property type="match status" value="1"/>
</dbReference>
<keyword evidence="3" id="KW-0967">Endosome</keyword>
<dbReference type="PANTHER" id="PTHR20939:SF11">
    <property type="entry name" value="LD12265P"/>
    <property type="match status" value="1"/>
</dbReference>
<dbReference type="SUPFAM" id="SSF64268">
    <property type="entry name" value="PX domain"/>
    <property type="match status" value="1"/>
</dbReference>
<dbReference type="InterPro" id="IPR039937">
    <property type="entry name" value="SNX20/SNX21"/>
</dbReference>
<proteinExistence type="predicted"/>
<evidence type="ECO:0000256" key="2">
    <source>
        <dbReference type="ARBA" id="ARBA00022448"/>
    </source>
</evidence>
<keyword evidence="5" id="KW-0446">Lipid-binding</keyword>
<evidence type="ECO:0000313" key="8">
    <source>
        <dbReference type="EMBL" id="KAK6632390.1"/>
    </source>
</evidence>
<dbReference type="Proteomes" id="UP001359485">
    <property type="component" value="Unassembled WGS sequence"/>
</dbReference>
<evidence type="ECO:0000256" key="6">
    <source>
        <dbReference type="ARBA" id="ARBA00023136"/>
    </source>
</evidence>
<reference evidence="8 9" key="1">
    <citation type="submission" date="2023-09" db="EMBL/GenBank/DDBJ databases">
        <title>Genomes of two closely related lineages of the louse Polyplax serrata with different host specificities.</title>
        <authorList>
            <person name="Martinu J."/>
            <person name="Tarabai H."/>
            <person name="Stefka J."/>
            <person name="Hypsa V."/>
        </authorList>
    </citation>
    <scope>NUCLEOTIDE SEQUENCE [LARGE SCALE GENOMIC DNA]</scope>
    <source>
        <strain evidence="8">98ZLc_SE</strain>
    </source>
</reference>
<organism evidence="8 9">
    <name type="scientific">Polyplax serrata</name>
    <name type="common">Common mouse louse</name>
    <dbReference type="NCBI Taxonomy" id="468196"/>
    <lineage>
        <taxon>Eukaryota</taxon>
        <taxon>Metazoa</taxon>
        <taxon>Ecdysozoa</taxon>
        <taxon>Arthropoda</taxon>
        <taxon>Hexapoda</taxon>
        <taxon>Insecta</taxon>
        <taxon>Pterygota</taxon>
        <taxon>Neoptera</taxon>
        <taxon>Paraneoptera</taxon>
        <taxon>Psocodea</taxon>
        <taxon>Troctomorpha</taxon>
        <taxon>Phthiraptera</taxon>
        <taxon>Anoplura</taxon>
        <taxon>Polyplacidae</taxon>
        <taxon>Polyplax</taxon>
    </lineage>
</organism>